<dbReference type="Pfam" id="PF00126">
    <property type="entry name" value="HTH_1"/>
    <property type="match status" value="1"/>
</dbReference>
<sequence>MRPDMHSLAVFLAVAETRNFRAASDRLGITRSAVSQTIKRLEETMGIALVTRTTRSVSLTEAGLHLYQGTAPAMADITTAFDATGAMSGSARGQLRLAVSSIAERFIDGELLASFALANPHVQLDIFVTDDEFDIVDAGFDAAVRLGEVIEQDMIAIPVSREQLQLPVCAPRYLTTAPPLTHPRDLPMHRCIGWRPAVGVAPYRWEFEEDGRAFDVDVAPQITCNDMGLMIRLARTGAGLTIGLEASFRPYLQSGDLVPVLTDYCPPLQGFYLYYPNRRNMAPKLRALIEHVKQNWAR</sequence>
<keyword evidence="3" id="KW-0238">DNA-binding</keyword>
<dbReference type="InterPro" id="IPR036388">
    <property type="entry name" value="WH-like_DNA-bd_sf"/>
</dbReference>
<evidence type="ECO:0000259" key="5">
    <source>
        <dbReference type="PROSITE" id="PS50931"/>
    </source>
</evidence>
<dbReference type="InterPro" id="IPR000847">
    <property type="entry name" value="LysR_HTH_N"/>
</dbReference>
<reference evidence="7" key="1">
    <citation type="journal article" date="2022" name="Microorganisms">
        <title>Beyond the ABCs#Discovery of Three New Plasmid Types in Rhodobacterales (RepQ, RepY, RepW).</title>
        <authorList>
            <person name="Freese H.M."/>
            <person name="Ringel V."/>
            <person name="Overmann J."/>
            <person name="Petersen J."/>
        </authorList>
    </citation>
    <scope>NUCLEOTIDE SEQUENCE [LARGE SCALE GENOMIC DNA]</scope>
    <source>
        <strain evidence="7">DSM 109990</strain>
    </source>
</reference>
<gene>
    <name evidence="6" type="primary">pgrR_2</name>
    <name evidence="6" type="ORF">DSM109990_02729</name>
</gene>
<dbReference type="Gene3D" id="1.10.10.10">
    <property type="entry name" value="Winged helix-like DNA-binding domain superfamily/Winged helix DNA-binding domain"/>
    <property type="match status" value="1"/>
</dbReference>
<evidence type="ECO:0000313" key="7">
    <source>
        <dbReference type="Proteomes" id="UP000831019"/>
    </source>
</evidence>
<keyword evidence="7" id="KW-1185">Reference proteome</keyword>
<name>A0ABY3ZMW7_9RHOB</name>
<dbReference type="PANTHER" id="PTHR30537:SF1">
    <property type="entry name" value="HTH-TYPE TRANSCRIPTIONAL REGULATOR PGRR"/>
    <property type="match status" value="1"/>
</dbReference>
<dbReference type="PRINTS" id="PR00039">
    <property type="entry name" value="HTHLYSR"/>
</dbReference>
<comment type="similarity">
    <text evidence="1">Belongs to the LysR transcriptional regulatory family.</text>
</comment>
<organism evidence="6 7">
    <name type="scientific">Sulfitobacter dubius</name>
    <dbReference type="NCBI Taxonomy" id="218673"/>
    <lineage>
        <taxon>Bacteria</taxon>
        <taxon>Pseudomonadati</taxon>
        <taxon>Pseudomonadota</taxon>
        <taxon>Alphaproteobacteria</taxon>
        <taxon>Rhodobacterales</taxon>
        <taxon>Roseobacteraceae</taxon>
        <taxon>Sulfitobacter</taxon>
    </lineage>
</organism>
<dbReference type="InterPro" id="IPR036390">
    <property type="entry name" value="WH_DNA-bd_sf"/>
</dbReference>
<dbReference type="RefSeq" id="WP_243261356.1">
    <property type="nucleotide sequence ID" value="NZ_CP085144.1"/>
</dbReference>
<evidence type="ECO:0000256" key="3">
    <source>
        <dbReference type="ARBA" id="ARBA00023125"/>
    </source>
</evidence>
<dbReference type="PROSITE" id="PS50931">
    <property type="entry name" value="HTH_LYSR"/>
    <property type="match status" value="1"/>
</dbReference>
<accession>A0ABY3ZMW7</accession>
<protein>
    <submittedName>
        <fullName evidence="6">HTH-type transcriptional regulator PgrR</fullName>
    </submittedName>
</protein>
<dbReference type="SUPFAM" id="SSF46785">
    <property type="entry name" value="Winged helix' DNA-binding domain"/>
    <property type="match status" value="1"/>
</dbReference>
<keyword evidence="4" id="KW-0804">Transcription</keyword>
<evidence type="ECO:0000256" key="2">
    <source>
        <dbReference type="ARBA" id="ARBA00023015"/>
    </source>
</evidence>
<dbReference type="InterPro" id="IPR005119">
    <property type="entry name" value="LysR_subst-bd"/>
</dbReference>
<keyword evidence="2" id="KW-0805">Transcription regulation</keyword>
<dbReference type="SUPFAM" id="SSF53850">
    <property type="entry name" value="Periplasmic binding protein-like II"/>
    <property type="match status" value="1"/>
</dbReference>
<dbReference type="EMBL" id="CP085144">
    <property type="protein sequence ID" value="UOA15883.1"/>
    <property type="molecule type" value="Genomic_DNA"/>
</dbReference>
<proteinExistence type="inferred from homology"/>
<dbReference type="InterPro" id="IPR058163">
    <property type="entry name" value="LysR-type_TF_proteobact-type"/>
</dbReference>
<dbReference type="PANTHER" id="PTHR30537">
    <property type="entry name" value="HTH-TYPE TRANSCRIPTIONAL REGULATOR"/>
    <property type="match status" value="1"/>
</dbReference>
<evidence type="ECO:0000256" key="1">
    <source>
        <dbReference type="ARBA" id="ARBA00009437"/>
    </source>
</evidence>
<evidence type="ECO:0000256" key="4">
    <source>
        <dbReference type="ARBA" id="ARBA00023163"/>
    </source>
</evidence>
<dbReference type="Pfam" id="PF03466">
    <property type="entry name" value="LysR_substrate"/>
    <property type="match status" value="1"/>
</dbReference>
<evidence type="ECO:0000313" key="6">
    <source>
        <dbReference type="EMBL" id="UOA15883.1"/>
    </source>
</evidence>
<feature type="domain" description="HTH lysR-type" evidence="5">
    <location>
        <begin position="3"/>
        <end position="60"/>
    </location>
</feature>
<dbReference type="Proteomes" id="UP000831019">
    <property type="component" value="Chromosome"/>
</dbReference>
<dbReference type="Gene3D" id="3.40.190.290">
    <property type="match status" value="1"/>
</dbReference>